<evidence type="ECO:0000256" key="3">
    <source>
        <dbReference type="ARBA" id="ARBA00023163"/>
    </source>
</evidence>
<evidence type="ECO:0000256" key="1">
    <source>
        <dbReference type="ARBA" id="ARBA00023015"/>
    </source>
</evidence>
<dbReference type="Gene3D" id="1.20.120.530">
    <property type="entry name" value="GntR ligand-binding domain-like"/>
    <property type="match status" value="1"/>
</dbReference>
<gene>
    <name evidence="5" type="ORF">ICI42_12900</name>
</gene>
<keyword evidence="1" id="KW-0805">Transcription regulation</keyword>
<evidence type="ECO:0000313" key="5">
    <source>
        <dbReference type="EMBL" id="MBD0415561.1"/>
    </source>
</evidence>
<protein>
    <submittedName>
        <fullName evidence="5">GntR family transcriptional regulator</fullName>
    </submittedName>
</protein>
<name>A0A8J6PVG3_9HYPH</name>
<evidence type="ECO:0000256" key="2">
    <source>
        <dbReference type="ARBA" id="ARBA00023125"/>
    </source>
</evidence>
<keyword evidence="2" id="KW-0238">DNA-binding</keyword>
<dbReference type="Proteomes" id="UP000643405">
    <property type="component" value="Unassembled WGS sequence"/>
</dbReference>
<dbReference type="PANTHER" id="PTHR43537:SF39">
    <property type="entry name" value="HTH-TYPE TRANSCRIPTIONAL REGULATOR MCBR"/>
    <property type="match status" value="1"/>
</dbReference>
<dbReference type="Gene3D" id="1.10.10.10">
    <property type="entry name" value="Winged helix-like DNA-binding domain superfamily/Winged helix DNA-binding domain"/>
    <property type="match status" value="1"/>
</dbReference>
<evidence type="ECO:0000313" key="6">
    <source>
        <dbReference type="Proteomes" id="UP000643405"/>
    </source>
</evidence>
<dbReference type="AlphaFoldDB" id="A0A8J6PVG3"/>
<dbReference type="InterPro" id="IPR036390">
    <property type="entry name" value="WH_DNA-bd_sf"/>
</dbReference>
<dbReference type="InterPro" id="IPR000524">
    <property type="entry name" value="Tscrpt_reg_HTH_GntR"/>
</dbReference>
<dbReference type="PANTHER" id="PTHR43537">
    <property type="entry name" value="TRANSCRIPTIONAL REGULATOR, GNTR FAMILY"/>
    <property type="match status" value="1"/>
</dbReference>
<dbReference type="GO" id="GO:0003677">
    <property type="term" value="F:DNA binding"/>
    <property type="evidence" value="ECO:0007669"/>
    <property type="project" value="UniProtKB-KW"/>
</dbReference>
<dbReference type="SMART" id="SM00895">
    <property type="entry name" value="FCD"/>
    <property type="match status" value="1"/>
</dbReference>
<organism evidence="5 6">
    <name type="scientific">Oryzicola mucosus</name>
    <dbReference type="NCBI Taxonomy" id="2767425"/>
    <lineage>
        <taxon>Bacteria</taxon>
        <taxon>Pseudomonadati</taxon>
        <taxon>Pseudomonadota</taxon>
        <taxon>Alphaproteobacteria</taxon>
        <taxon>Hyphomicrobiales</taxon>
        <taxon>Phyllobacteriaceae</taxon>
        <taxon>Oryzicola</taxon>
    </lineage>
</organism>
<evidence type="ECO:0000259" key="4">
    <source>
        <dbReference type="PROSITE" id="PS50949"/>
    </source>
</evidence>
<dbReference type="SUPFAM" id="SSF46785">
    <property type="entry name" value="Winged helix' DNA-binding domain"/>
    <property type="match status" value="1"/>
</dbReference>
<dbReference type="InterPro" id="IPR008920">
    <property type="entry name" value="TF_FadR/GntR_C"/>
</dbReference>
<sequence>MADHDTNSLLVDVVPVLRETVQNRVHQQLRHLLMVGRFQPGQALKIHDLAEVFGTSAQPVRESIRQLVAERALEALPNRSARVPLMDDTRLEDLRRTRLALEGLAAEISAERATEEDIEALARIVDEEVRADEDLHVESSVNRNLEFHFRLYRISGSTVLLPIVEGLWLQVGPNIRRAAENFDARDGRGAELHIRTVAELRKGNVKGVRRAIEDDINRFFDLLVKPRPADAAPAKPDPAINGSYPSIRAL</sequence>
<dbReference type="SUPFAM" id="SSF48008">
    <property type="entry name" value="GntR ligand-binding domain-like"/>
    <property type="match status" value="1"/>
</dbReference>
<keyword evidence="6" id="KW-1185">Reference proteome</keyword>
<dbReference type="RefSeq" id="WP_188164965.1">
    <property type="nucleotide sequence ID" value="NZ_JACVVX010000003.1"/>
</dbReference>
<proteinExistence type="predicted"/>
<dbReference type="SMART" id="SM00345">
    <property type="entry name" value="HTH_GNTR"/>
    <property type="match status" value="1"/>
</dbReference>
<dbReference type="EMBL" id="JACVVX010000003">
    <property type="protein sequence ID" value="MBD0415561.1"/>
    <property type="molecule type" value="Genomic_DNA"/>
</dbReference>
<dbReference type="GO" id="GO:0003700">
    <property type="term" value="F:DNA-binding transcription factor activity"/>
    <property type="evidence" value="ECO:0007669"/>
    <property type="project" value="InterPro"/>
</dbReference>
<keyword evidence="3" id="KW-0804">Transcription</keyword>
<comment type="caution">
    <text evidence="5">The sequence shown here is derived from an EMBL/GenBank/DDBJ whole genome shotgun (WGS) entry which is preliminary data.</text>
</comment>
<reference evidence="5" key="1">
    <citation type="submission" date="2020-09" db="EMBL/GenBank/DDBJ databases">
        <title>Genome seq and assembly of Tianweitania sp.</title>
        <authorList>
            <person name="Chhetri G."/>
        </authorList>
    </citation>
    <scope>NUCLEOTIDE SEQUENCE</scope>
    <source>
        <strain evidence="5">Rool2</strain>
    </source>
</reference>
<dbReference type="InterPro" id="IPR036388">
    <property type="entry name" value="WH-like_DNA-bd_sf"/>
</dbReference>
<dbReference type="PROSITE" id="PS50949">
    <property type="entry name" value="HTH_GNTR"/>
    <property type="match status" value="1"/>
</dbReference>
<dbReference type="Pfam" id="PF00392">
    <property type="entry name" value="GntR"/>
    <property type="match status" value="1"/>
</dbReference>
<accession>A0A8J6PVG3</accession>
<dbReference type="InterPro" id="IPR011711">
    <property type="entry name" value="GntR_C"/>
</dbReference>
<dbReference type="Pfam" id="PF07729">
    <property type="entry name" value="FCD"/>
    <property type="match status" value="1"/>
</dbReference>
<feature type="domain" description="HTH gntR-type" evidence="4">
    <location>
        <begin position="19"/>
        <end position="86"/>
    </location>
</feature>